<dbReference type="eggNOG" id="COG1321">
    <property type="taxonomic scope" value="Bacteria"/>
</dbReference>
<dbReference type="STRING" id="335541.Swol_1535"/>
<comment type="similarity">
    <text evidence="2">Belongs to the DtxR/MntR family.</text>
</comment>
<dbReference type="SMART" id="SM00529">
    <property type="entry name" value="HTH_DTXR"/>
    <property type="match status" value="1"/>
</dbReference>
<evidence type="ECO:0000256" key="11">
    <source>
        <dbReference type="ARBA" id="ARBA00032593"/>
    </source>
</evidence>
<keyword evidence="7" id="KW-0238">DNA-binding</keyword>
<dbReference type="HOGENOM" id="CLU_069532_3_0_9"/>
<keyword evidence="9" id="KW-0804">Transcription</keyword>
<keyword evidence="6" id="KW-0805">Transcription regulation</keyword>
<dbReference type="InterPro" id="IPR001367">
    <property type="entry name" value="Fe_dep_repressor"/>
</dbReference>
<dbReference type="GO" id="GO:0046914">
    <property type="term" value="F:transition metal ion binding"/>
    <property type="evidence" value="ECO:0007669"/>
    <property type="project" value="InterPro"/>
</dbReference>
<evidence type="ECO:0000256" key="10">
    <source>
        <dbReference type="ARBA" id="ARBA00023211"/>
    </source>
</evidence>
<dbReference type="GO" id="GO:0003700">
    <property type="term" value="F:DNA-binding transcription factor activity"/>
    <property type="evidence" value="ECO:0007669"/>
    <property type="project" value="InterPro"/>
</dbReference>
<dbReference type="SUPFAM" id="SSF47979">
    <property type="entry name" value="Iron-dependent repressor protein, dimerization domain"/>
    <property type="match status" value="1"/>
</dbReference>
<keyword evidence="5" id="KW-0678">Repressor</keyword>
<evidence type="ECO:0000256" key="7">
    <source>
        <dbReference type="ARBA" id="ARBA00023125"/>
    </source>
</evidence>
<feature type="domain" description="HTH dtxR-type" evidence="12">
    <location>
        <begin position="24"/>
        <end position="85"/>
    </location>
</feature>
<dbReference type="Pfam" id="PF01325">
    <property type="entry name" value="Fe_dep_repress"/>
    <property type="match status" value="1"/>
</dbReference>
<dbReference type="Gene3D" id="1.10.10.10">
    <property type="entry name" value="Winged helix-like DNA-binding domain superfamily/Winged helix DNA-binding domain"/>
    <property type="match status" value="1"/>
</dbReference>
<evidence type="ECO:0000313" key="14">
    <source>
        <dbReference type="Proteomes" id="UP000001968"/>
    </source>
</evidence>
<reference evidence="14" key="1">
    <citation type="journal article" date="2010" name="Environ. Microbiol.">
        <title>The genome of Syntrophomonas wolfei: new insights into syntrophic metabolism and biohydrogen production.</title>
        <authorList>
            <person name="Sieber J.R."/>
            <person name="Sims D.R."/>
            <person name="Han C."/>
            <person name="Kim E."/>
            <person name="Lykidis A."/>
            <person name="Lapidus A.L."/>
            <person name="McDonnald E."/>
            <person name="Rohlin L."/>
            <person name="Culley D.E."/>
            <person name="Gunsalus R."/>
            <person name="McInerney M.J."/>
        </authorList>
    </citation>
    <scope>NUCLEOTIDE SEQUENCE [LARGE SCALE GENOMIC DNA]</scope>
    <source>
        <strain evidence="14">DSM 2245B / Goettingen</strain>
    </source>
</reference>
<evidence type="ECO:0000256" key="3">
    <source>
        <dbReference type="ARBA" id="ARBA00011738"/>
    </source>
</evidence>
<evidence type="ECO:0000256" key="2">
    <source>
        <dbReference type="ARBA" id="ARBA00007871"/>
    </source>
</evidence>
<dbReference type="AlphaFoldDB" id="Q0AWR6"/>
<dbReference type="EMBL" id="CP000448">
    <property type="protein sequence ID" value="ABI68838.1"/>
    <property type="molecule type" value="Genomic_DNA"/>
</dbReference>
<dbReference type="OrthoDB" id="9791355at2"/>
<keyword evidence="10" id="KW-0464">Manganese</keyword>
<comment type="subcellular location">
    <subcellularLocation>
        <location evidence="1">Cytoplasm</location>
    </subcellularLocation>
</comment>
<dbReference type="RefSeq" id="WP_011640937.1">
    <property type="nucleotide sequence ID" value="NC_008346.1"/>
</dbReference>
<accession>Q0AWR6</accession>
<organism evidence="13 14">
    <name type="scientific">Syntrophomonas wolfei subsp. wolfei (strain DSM 2245B / Goettingen)</name>
    <dbReference type="NCBI Taxonomy" id="335541"/>
    <lineage>
        <taxon>Bacteria</taxon>
        <taxon>Bacillati</taxon>
        <taxon>Bacillota</taxon>
        <taxon>Clostridia</taxon>
        <taxon>Eubacteriales</taxon>
        <taxon>Syntrophomonadaceae</taxon>
        <taxon>Syntrophomonas</taxon>
    </lineage>
</organism>
<evidence type="ECO:0000259" key="12">
    <source>
        <dbReference type="PROSITE" id="PS50944"/>
    </source>
</evidence>
<evidence type="ECO:0000256" key="8">
    <source>
        <dbReference type="ARBA" id="ARBA00023159"/>
    </source>
</evidence>
<protein>
    <recommendedName>
        <fullName evidence="11">Manganese transport regulator</fullName>
    </recommendedName>
</protein>
<keyword evidence="14" id="KW-1185">Reference proteome</keyword>
<dbReference type="PANTHER" id="PTHR33238">
    <property type="entry name" value="IRON (METAL) DEPENDENT REPRESSOR, DTXR FAMILY"/>
    <property type="match status" value="1"/>
</dbReference>
<dbReference type="GO" id="GO:0003677">
    <property type="term" value="F:DNA binding"/>
    <property type="evidence" value="ECO:0007669"/>
    <property type="project" value="UniProtKB-KW"/>
</dbReference>
<evidence type="ECO:0000256" key="9">
    <source>
        <dbReference type="ARBA" id="ARBA00023163"/>
    </source>
</evidence>
<dbReference type="PROSITE" id="PS50944">
    <property type="entry name" value="HTH_DTXR"/>
    <property type="match status" value="1"/>
</dbReference>
<proteinExistence type="inferred from homology"/>
<dbReference type="InterPro" id="IPR036388">
    <property type="entry name" value="WH-like_DNA-bd_sf"/>
</dbReference>
<evidence type="ECO:0000256" key="6">
    <source>
        <dbReference type="ARBA" id="ARBA00023015"/>
    </source>
</evidence>
<evidence type="ECO:0000256" key="5">
    <source>
        <dbReference type="ARBA" id="ARBA00022491"/>
    </source>
</evidence>
<sequence length="159" mass="18640">MEEQGREFRTVRGYQIKQQATKTITASMEDYLEMIYRLAGKKGYTRMGDLASALNVQPPSASKMVQKLADMGYLQFEKYGVIELSKKGQEHGQYLLKRHETLERFLSIIGVKEQLLEETEKIEHYISPETIGKIMLLVEFMENNFEWKQAFYEFQKHEG</sequence>
<dbReference type="SUPFAM" id="SSF46785">
    <property type="entry name" value="Winged helix' DNA-binding domain"/>
    <property type="match status" value="1"/>
</dbReference>
<keyword evidence="8" id="KW-0010">Activator</keyword>
<evidence type="ECO:0000256" key="4">
    <source>
        <dbReference type="ARBA" id="ARBA00022490"/>
    </source>
</evidence>
<dbReference type="Pfam" id="PF02742">
    <property type="entry name" value="Fe_dep_repr_C"/>
    <property type="match status" value="1"/>
</dbReference>
<dbReference type="PANTHER" id="PTHR33238:SF11">
    <property type="entry name" value="TRANSCRIPTIONAL REGULATOR MNTR"/>
    <property type="match status" value="1"/>
</dbReference>
<dbReference type="GO" id="GO:0005737">
    <property type="term" value="C:cytoplasm"/>
    <property type="evidence" value="ECO:0007669"/>
    <property type="project" value="UniProtKB-SubCell"/>
</dbReference>
<evidence type="ECO:0000313" key="13">
    <source>
        <dbReference type="EMBL" id="ABI68838.1"/>
    </source>
</evidence>
<gene>
    <name evidence="13" type="ordered locus">Swol_1535</name>
</gene>
<dbReference type="KEGG" id="swo:Swol_1535"/>
<dbReference type="InterPro" id="IPR036390">
    <property type="entry name" value="WH_DNA-bd_sf"/>
</dbReference>
<dbReference type="GO" id="GO:0046983">
    <property type="term" value="F:protein dimerization activity"/>
    <property type="evidence" value="ECO:0007669"/>
    <property type="project" value="InterPro"/>
</dbReference>
<comment type="subunit">
    <text evidence="3">Homodimer.</text>
</comment>
<dbReference type="InterPro" id="IPR022689">
    <property type="entry name" value="Iron_dep_repressor"/>
</dbReference>
<name>Q0AWR6_SYNWW</name>
<dbReference type="InterPro" id="IPR036421">
    <property type="entry name" value="Fe_dep_repressor_sf"/>
</dbReference>
<dbReference type="InterPro" id="IPR022687">
    <property type="entry name" value="HTH_DTXR"/>
</dbReference>
<keyword evidence="4" id="KW-0963">Cytoplasm</keyword>
<dbReference type="NCBIfam" id="NF003025">
    <property type="entry name" value="PRK03902.1"/>
    <property type="match status" value="1"/>
</dbReference>
<dbReference type="Gene3D" id="1.10.60.10">
    <property type="entry name" value="Iron dependent repressor, metal binding and dimerisation domain"/>
    <property type="match status" value="1"/>
</dbReference>
<dbReference type="InterPro" id="IPR050536">
    <property type="entry name" value="DtxR_MntR_Metal-Reg"/>
</dbReference>
<evidence type="ECO:0000256" key="1">
    <source>
        <dbReference type="ARBA" id="ARBA00004496"/>
    </source>
</evidence>
<dbReference type="Proteomes" id="UP000001968">
    <property type="component" value="Chromosome"/>
</dbReference>